<accession>A0A420YEH2</accession>
<dbReference type="PANTHER" id="PTHR44167">
    <property type="entry name" value="OVARIAN-SPECIFIC SERINE/THREONINE-PROTEIN KINASE LOK-RELATED"/>
    <property type="match status" value="1"/>
</dbReference>
<keyword evidence="3" id="KW-1185">Reference proteome</keyword>
<dbReference type="GO" id="GO:0044773">
    <property type="term" value="P:mitotic DNA damage checkpoint signaling"/>
    <property type="evidence" value="ECO:0007669"/>
    <property type="project" value="TreeGrafter"/>
</dbReference>
<gene>
    <name evidence="2" type="ORF">DL546_007814</name>
</gene>
<dbReference type="InterPro" id="IPR000719">
    <property type="entry name" value="Prot_kinase_dom"/>
</dbReference>
<dbReference type="PROSITE" id="PS50011">
    <property type="entry name" value="PROTEIN_KINASE_DOM"/>
    <property type="match status" value="1"/>
</dbReference>
<evidence type="ECO:0000259" key="1">
    <source>
        <dbReference type="PROSITE" id="PS50011"/>
    </source>
</evidence>
<sequence>MPTPLPNKRTMGKWTLGDALGVGGQGRVFFASDQSADMAAIKVVERTSRNHRVVDEEIEILREVTNLVEALSEGERIVRMTEVIYSNGKDFSSKTVFDNVAIVLTPITPRTFGSLVGTRSKGGCKGMTIEVATVFRDVLLGVKVMHDGRWLYGDLKPTNTGLIGKPFRSVLLDVGISRHIQAGELLRPDSGTVGTVGYLAPELELERYDHSIDIWSMGIILFELTYGYHPWKFSINPWRNGEDNEKLRPSFRKSYQSTIDKMVRDYDSARASPTGGYIHLGGLFVEMVRYQWATSNYAWRPNIDEVLQHLAWGPLLPQIPEVKRRRLE</sequence>
<dbReference type="Gene3D" id="1.10.510.10">
    <property type="entry name" value="Transferase(Phosphotransferase) domain 1"/>
    <property type="match status" value="1"/>
</dbReference>
<protein>
    <recommendedName>
        <fullName evidence="1">Protein kinase domain-containing protein</fullName>
    </recommendedName>
</protein>
<dbReference type="AlphaFoldDB" id="A0A420YEH2"/>
<dbReference type="SUPFAM" id="SSF56112">
    <property type="entry name" value="Protein kinase-like (PK-like)"/>
    <property type="match status" value="1"/>
</dbReference>
<dbReference type="STRING" id="177199.A0A420YEH2"/>
<reference evidence="2 3" key="1">
    <citation type="submission" date="2018-08" db="EMBL/GenBank/DDBJ databases">
        <title>Draft genome of the lignicolous fungus Coniochaeta pulveracea.</title>
        <authorList>
            <person name="Borstlap C.J."/>
            <person name="De Witt R.N."/>
            <person name="Botha A."/>
            <person name="Volschenk H."/>
        </authorList>
    </citation>
    <scope>NUCLEOTIDE SEQUENCE [LARGE SCALE GENOMIC DNA]</scope>
    <source>
        <strain evidence="2 3">CAB683</strain>
    </source>
</reference>
<dbReference type="GO" id="GO:0005634">
    <property type="term" value="C:nucleus"/>
    <property type="evidence" value="ECO:0007669"/>
    <property type="project" value="TreeGrafter"/>
</dbReference>
<dbReference type="SMART" id="SM00220">
    <property type="entry name" value="S_TKc"/>
    <property type="match status" value="1"/>
</dbReference>
<organism evidence="2 3">
    <name type="scientific">Coniochaeta pulveracea</name>
    <dbReference type="NCBI Taxonomy" id="177199"/>
    <lineage>
        <taxon>Eukaryota</taxon>
        <taxon>Fungi</taxon>
        <taxon>Dikarya</taxon>
        <taxon>Ascomycota</taxon>
        <taxon>Pezizomycotina</taxon>
        <taxon>Sordariomycetes</taxon>
        <taxon>Sordariomycetidae</taxon>
        <taxon>Coniochaetales</taxon>
        <taxon>Coniochaetaceae</taxon>
        <taxon>Coniochaeta</taxon>
    </lineage>
</organism>
<feature type="domain" description="Protein kinase" evidence="1">
    <location>
        <begin position="14"/>
        <end position="312"/>
    </location>
</feature>
<dbReference type="GO" id="GO:0005524">
    <property type="term" value="F:ATP binding"/>
    <property type="evidence" value="ECO:0007669"/>
    <property type="project" value="InterPro"/>
</dbReference>
<evidence type="ECO:0000313" key="3">
    <source>
        <dbReference type="Proteomes" id="UP000275385"/>
    </source>
</evidence>
<dbReference type="CDD" id="cd00180">
    <property type="entry name" value="PKc"/>
    <property type="match status" value="1"/>
</dbReference>
<dbReference type="GO" id="GO:0004674">
    <property type="term" value="F:protein serine/threonine kinase activity"/>
    <property type="evidence" value="ECO:0007669"/>
    <property type="project" value="TreeGrafter"/>
</dbReference>
<dbReference type="EMBL" id="QVQW01000015">
    <property type="protein sequence ID" value="RKU46303.1"/>
    <property type="molecule type" value="Genomic_DNA"/>
</dbReference>
<dbReference type="Pfam" id="PF00069">
    <property type="entry name" value="Pkinase"/>
    <property type="match status" value="1"/>
</dbReference>
<proteinExistence type="predicted"/>
<dbReference type="OrthoDB" id="5189074at2759"/>
<dbReference type="Proteomes" id="UP000275385">
    <property type="component" value="Unassembled WGS sequence"/>
</dbReference>
<evidence type="ECO:0000313" key="2">
    <source>
        <dbReference type="EMBL" id="RKU46303.1"/>
    </source>
</evidence>
<comment type="caution">
    <text evidence="2">The sequence shown here is derived from an EMBL/GenBank/DDBJ whole genome shotgun (WGS) entry which is preliminary data.</text>
</comment>
<dbReference type="InterPro" id="IPR011009">
    <property type="entry name" value="Kinase-like_dom_sf"/>
</dbReference>
<dbReference type="PANTHER" id="PTHR44167:SF24">
    <property type="entry name" value="SERINE_THREONINE-PROTEIN KINASE CHK2"/>
    <property type="match status" value="1"/>
</dbReference>
<dbReference type="Gene3D" id="3.30.200.20">
    <property type="entry name" value="Phosphorylase Kinase, domain 1"/>
    <property type="match status" value="1"/>
</dbReference>
<name>A0A420YEH2_9PEZI</name>